<proteinExistence type="predicted"/>
<evidence type="ECO:0000313" key="2">
    <source>
        <dbReference type="Proteomes" id="UP001384579"/>
    </source>
</evidence>
<dbReference type="EMBL" id="JBBLXS010000173">
    <property type="protein sequence ID" value="MEK0186024.1"/>
    <property type="molecule type" value="Genomic_DNA"/>
</dbReference>
<organism evidence="1 2">
    <name type="scientific">Microcoleus anatoxicus PTRS2</name>
    <dbReference type="NCBI Taxonomy" id="2705321"/>
    <lineage>
        <taxon>Bacteria</taxon>
        <taxon>Bacillati</taxon>
        <taxon>Cyanobacteriota</taxon>
        <taxon>Cyanophyceae</taxon>
        <taxon>Oscillatoriophycideae</taxon>
        <taxon>Oscillatoriales</taxon>
        <taxon>Microcoleaceae</taxon>
        <taxon>Microcoleus</taxon>
        <taxon>Microcoleus anatoxicus</taxon>
    </lineage>
</organism>
<gene>
    <name evidence="1" type="ORF">WMG39_14375</name>
</gene>
<accession>A0ABU8YNM9</accession>
<reference evidence="1 2" key="1">
    <citation type="journal article" date="2020" name="Harmful Algae">
        <title>Molecular and morphological characterization of a novel dihydroanatoxin-a producing Microcoleus species (cyanobacteria) from the Russian River, California, USA.</title>
        <authorList>
            <person name="Conklin K.Y."/>
            <person name="Stancheva R."/>
            <person name="Otten T.G."/>
            <person name="Fadness R."/>
            <person name="Boyer G.L."/>
            <person name="Read B."/>
            <person name="Zhang X."/>
            <person name="Sheath R.G."/>
        </authorList>
    </citation>
    <scope>NUCLEOTIDE SEQUENCE [LARGE SCALE GENOMIC DNA]</scope>
    <source>
        <strain evidence="1 2">PTRS2</strain>
    </source>
</reference>
<keyword evidence="2" id="KW-1185">Reference proteome</keyword>
<dbReference type="Proteomes" id="UP001384579">
    <property type="component" value="Unassembled WGS sequence"/>
</dbReference>
<evidence type="ECO:0000313" key="1">
    <source>
        <dbReference type="EMBL" id="MEK0186024.1"/>
    </source>
</evidence>
<sequence length="175" mass="19592">MLDFHQELHTHLFMASTNDRFVEAESHWDLKTLYADLAAVKGKPLTPVEKLHLRGLLCGNSPAEIAEKLQKNPKGVETDLCASIYKYVKGFVGKGIEKIENWRNIAEWLDDAGYKTQSSAKLPIQDALPEKSIVNISNISIEKNQIVIVVKIQIPTSLDSELPIQNLDLDDNNAN</sequence>
<dbReference type="RefSeq" id="WP_340521961.1">
    <property type="nucleotide sequence ID" value="NZ_JBBLXS010000173.1"/>
</dbReference>
<name>A0ABU8YNM9_9CYAN</name>
<comment type="caution">
    <text evidence="1">The sequence shown here is derived from an EMBL/GenBank/DDBJ whole genome shotgun (WGS) entry which is preliminary data.</text>
</comment>
<protein>
    <submittedName>
        <fullName evidence="1">Helix-turn-helix domain-containing protein</fullName>
    </submittedName>
</protein>